<sequence length="306" mass="33925">MKLPIDAYQLVRYAEEKGERQIIYFSSALDAPGEIPAHGYWFQQTKGQGEAWDDPIYLGLQQHFPYIIVAHSKLALLSEGGLNIEVEAREIDPSSITFPPVGLSLMREERNLFLSISLQDLVRDSDDDGLTDLVEFRLQMDAYSADTDSDGLTDSRDPLPLTAFDAQAPLSKKELAYAILSVLVGYERQAIVVSPRSPGAKVDLLDMVGAERAPNISDGGVFLKADPDLFAGVRTPFRLFIFSEEEIDRINSSGAPFYPAEVQAIFSRPGGTEYYVIWSAIWTGGKFIVRCQAGKCETEVTSQWVT</sequence>
<protein>
    <submittedName>
        <fullName evidence="1">Uncharacterized protein</fullName>
    </submittedName>
</protein>
<dbReference type="AlphaFoldDB" id="A0A3B0S378"/>
<reference evidence="1" key="1">
    <citation type="submission" date="2018-06" db="EMBL/GenBank/DDBJ databases">
        <authorList>
            <person name="Zhirakovskaya E."/>
        </authorList>
    </citation>
    <scope>NUCLEOTIDE SEQUENCE</scope>
</reference>
<accession>A0A3B0S378</accession>
<gene>
    <name evidence="1" type="ORF">MNBD_ALPHA05-280</name>
</gene>
<proteinExistence type="predicted"/>
<organism evidence="1">
    <name type="scientific">hydrothermal vent metagenome</name>
    <dbReference type="NCBI Taxonomy" id="652676"/>
    <lineage>
        <taxon>unclassified sequences</taxon>
        <taxon>metagenomes</taxon>
        <taxon>ecological metagenomes</taxon>
    </lineage>
</organism>
<name>A0A3B0S378_9ZZZZ</name>
<dbReference type="EMBL" id="UOEH01000306">
    <property type="protein sequence ID" value="VAW00431.1"/>
    <property type="molecule type" value="Genomic_DNA"/>
</dbReference>
<evidence type="ECO:0000313" key="1">
    <source>
        <dbReference type="EMBL" id="VAW00431.1"/>
    </source>
</evidence>